<dbReference type="AlphaFoldDB" id="A0AAX3NYQ9"/>
<dbReference type="Proteomes" id="UP001213721">
    <property type="component" value="Chromosome"/>
</dbReference>
<evidence type="ECO:0000256" key="1">
    <source>
        <dbReference type="SAM" id="SignalP"/>
    </source>
</evidence>
<feature type="chain" id="PRO_5043533691" evidence="1">
    <location>
        <begin position="32"/>
        <end position="75"/>
    </location>
</feature>
<name>A0AAX3NYQ9_9GAMM</name>
<sequence>MMGGQNRLPGADHRALLVALLLGLLPQVAQAANCTYREDYLGQFRASDGTLCRIDSLGRLKCRGESTPPTVLGNK</sequence>
<protein>
    <submittedName>
        <fullName evidence="2">Uncharacterized protein</fullName>
    </submittedName>
</protein>
<keyword evidence="1" id="KW-0732">Signal</keyword>
<gene>
    <name evidence="2" type="ORF">PYU98_10495</name>
</gene>
<proteinExistence type="predicted"/>
<dbReference type="RefSeq" id="WP_275058164.1">
    <property type="nucleotide sequence ID" value="NZ_CP118988.1"/>
</dbReference>
<reference evidence="2" key="1">
    <citation type="submission" date="2023-02" db="EMBL/GenBank/DDBJ databases">
        <title>The sequence of Aeromonas allosaccharophila K520.</title>
        <authorList>
            <person name="Luo X."/>
        </authorList>
    </citation>
    <scope>NUCLEOTIDE SEQUENCE</scope>
    <source>
        <strain evidence="2">K520</strain>
    </source>
</reference>
<evidence type="ECO:0000313" key="2">
    <source>
        <dbReference type="EMBL" id="WED78605.1"/>
    </source>
</evidence>
<evidence type="ECO:0000313" key="3">
    <source>
        <dbReference type="Proteomes" id="UP001213721"/>
    </source>
</evidence>
<organism evidence="2 3">
    <name type="scientific">Aeromonas allosaccharophila</name>
    <dbReference type="NCBI Taxonomy" id="656"/>
    <lineage>
        <taxon>Bacteria</taxon>
        <taxon>Pseudomonadati</taxon>
        <taxon>Pseudomonadota</taxon>
        <taxon>Gammaproteobacteria</taxon>
        <taxon>Aeromonadales</taxon>
        <taxon>Aeromonadaceae</taxon>
        <taxon>Aeromonas</taxon>
    </lineage>
</organism>
<feature type="signal peptide" evidence="1">
    <location>
        <begin position="1"/>
        <end position="31"/>
    </location>
</feature>
<accession>A0AAX3NYQ9</accession>
<dbReference type="EMBL" id="CP118988">
    <property type="protein sequence ID" value="WED78605.1"/>
    <property type="molecule type" value="Genomic_DNA"/>
</dbReference>